<evidence type="ECO:0000259" key="4">
    <source>
        <dbReference type="SMART" id="SM00421"/>
    </source>
</evidence>
<keyword evidence="2" id="KW-0472">Membrane</keyword>
<evidence type="ECO:0000313" key="5">
    <source>
        <dbReference type="EMBL" id="KGE89100.1"/>
    </source>
</evidence>
<dbReference type="SUPFAM" id="SSF46894">
    <property type="entry name" value="C-terminal effector domain of the bipartite response regulators"/>
    <property type="match status" value="1"/>
</dbReference>
<dbReference type="InterPro" id="IPR036388">
    <property type="entry name" value="WH-like_DNA-bd_sf"/>
</dbReference>
<evidence type="ECO:0000256" key="2">
    <source>
        <dbReference type="SAM" id="Phobius"/>
    </source>
</evidence>
<keyword evidence="2" id="KW-0812">Transmembrane</keyword>
<dbReference type="InterPro" id="IPR016032">
    <property type="entry name" value="Sig_transdc_resp-reg_C-effctor"/>
</dbReference>
<proteinExistence type="predicted"/>
<keyword evidence="3" id="KW-0732">Signal</keyword>
<dbReference type="Gene3D" id="1.10.10.10">
    <property type="entry name" value="Winged helix-like DNA-binding domain superfamily/Winged helix DNA-binding domain"/>
    <property type="match status" value="1"/>
</dbReference>
<dbReference type="PANTHER" id="PTHR10098">
    <property type="entry name" value="RAPSYN-RELATED"/>
    <property type="match status" value="1"/>
</dbReference>
<dbReference type="Proteomes" id="UP000029736">
    <property type="component" value="Unassembled WGS sequence"/>
</dbReference>
<gene>
    <name evidence="5" type="ORF">IX84_04825</name>
</gene>
<dbReference type="SMART" id="SM00421">
    <property type="entry name" value="HTH_LUXR"/>
    <property type="match status" value="1"/>
</dbReference>
<dbReference type="EMBL" id="JPOS01000012">
    <property type="protein sequence ID" value="KGE89100.1"/>
    <property type="molecule type" value="Genomic_DNA"/>
</dbReference>
<evidence type="ECO:0000313" key="6">
    <source>
        <dbReference type="Proteomes" id="UP000029736"/>
    </source>
</evidence>
<dbReference type="AlphaFoldDB" id="A0A098SAF5"/>
<feature type="chain" id="PRO_5001948094" description="HTH luxR-type domain-containing protein" evidence="3">
    <location>
        <begin position="24"/>
        <end position="635"/>
    </location>
</feature>
<sequence>MKFAHSLFLYIPLLLLLVPPVQANSENCEQWWTQEHISEEDPKDLIIRIYDLMRIEDEHFLCLIDYYRNHHLTTPEYKQLFYNFMGQYFNNIGKFDSAKTYILLAIGQDSLLTDNPEALPSDLATLGNTELFQRNYREALEYYKQALDAVDWNGRPYVIANIFSIMGVCYVELEMPGNALAHFSTALEYSIRDTTPNSTGRRLMIRHNIGVVHNIRGQYRRALNILEPLVDSLEQIDYPYLERLLHSSIGYAYLETGELELAEQHLKTLLGDEMSFDVNQEELYYYVLELYAQQNAYNKMKSILDTISAHYEDVGIPPPFEHYYWTGQYYELSRQLPEAETLYKEGLRLIPKDSFPANRARFYEALAALYETTAQWESAYQYQTEHANALLEQQEHDQTRAAEDIAVAYEVKEYRTRAKEATARENLSIVRAELAERKALYSTWAVAFSILTILLLGFNYWQYRQRAKSKQEAIRERNKRLAQEQQQTRQQLEYQKTAVLNKSLWAASLKPKVSEAIGKYHKRPDYLERKIHQIFMEEDILPQFEKEFQLFYPDFSRSLVREIPNLTDKQLRYAMLIALGLSNKEIAEILSVSVKAVEMARYRLRSALQIEQEDSLEALLRNHLLHMEPTVPEEV</sequence>
<feature type="transmembrane region" description="Helical" evidence="2">
    <location>
        <begin position="439"/>
        <end position="461"/>
    </location>
</feature>
<keyword evidence="1" id="KW-0175">Coiled coil</keyword>
<reference evidence="5 6" key="1">
    <citation type="journal article" date="2014" name="Int. J. Syst. Evol. Microbiol.">
        <title>Phaeodactylibacter xiamenensis gen. nov., sp. nov., a member of the family Saprospiraceae isolated from the marine alga Phaeodactylum tricornutum.</title>
        <authorList>
            <person name="Chen Z.Jr."/>
            <person name="Lei X."/>
            <person name="Lai Q."/>
            <person name="Li Y."/>
            <person name="Zhang B."/>
            <person name="Zhang J."/>
            <person name="Zhang H."/>
            <person name="Yang L."/>
            <person name="Zheng W."/>
            <person name="Tian Y."/>
            <person name="Yu Z."/>
            <person name="Xu H.Jr."/>
            <person name="Zheng T."/>
        </authorList>
    </citation>
    <scope>NUCLEOTIDE SEQUENCE [LARGE SCALE GENOMIC DNA]</scope>
    <source>
        <strain evidence="5 6">KD52</strain>
    </source>
</reference>
<feature type="coiled-coil region" evidence="1">
    <location>
        <begin position="464"/>
        <end position="495"/>
    </location>
</feature>
<evidence type="ECO:0000256" key="3">
    <source>
        <dbReference type="SAM" id="SignalP"/>
    </source>
</evidence>
<keyword evidence="2" id="KW-1133">Transmembrane helix</keyword>
<dbReference type="GO" id="GO:0006355">
    <property type="term" value="P:regulation of DNA-templated transcription"/>
    <property type="evidence" value="ECO:0007669"/>
    <property type="project" value="InterPro"/>
</dbReference>
<dbReference type="SUPFAM" id="SSF48452">
    <property type="entry name" value="TPR-like"/>
    <property type="match status" value="1"/>
</dbReference>
<accession>A0A098SAF5</accession>
<dbReference type="InterPro" id="IPR011990">
    <property type="entry name" value="TPR-like_helical_dom_sf"/>
</dbReference>
<name>A0A098SAF5_9BACT</name>
<dbReference type="SMART" id="SM00028">
    <property type="entry name" value="TPR"/>
    <property type="match status" value="3"/>
</dbReference>
<dbReference type="OrthoDB" id="1090267at2"/>
<dbReference type="InterPro" id="IPR019734">
    <property type="entry name" value="TPR_rpt"/>
</dbReference>
<dbReference type="Gene3D" id="1.25.40.10">
    <property type="entry name" value="Tetratricopeptide repeat domain"/>
    <property type="match status" value="2"/>
</dbReference>
<dbReference type="InterPro" id="IPR000792">
    <property type="entry name" value="Tscrpt_reg_LuxR_C"/>
</dbReference>
<feature type="domain" description="HTH luxR-type" evidence="4">
    <location>
        <begin position="563"/>
        <end position="620"/>
    </location>
</feature>
<protein>
    <recommendedName>
        <fullName evidence="4">HTH luxR-type domain-containing protein</fullName>
    </recommendedName>
</protein>
<dbReference type="GO" id="GO:0003677">
    <property type="term" value="F:DNA binding"/>
    <property type="evidence" value="ECO:0007669"/>
    <property type="project" value="InterPro"/>
</dbReference>
<evidence type="ECO:0000256" key="1">
    <source>
        <dbReference type="SAM" id="Coils"/>
    </source>
</evidence>
<keyword evidence="6" id="KW-1185">Reference proteome</keyword>
<organism evidence="5 6">
    <name type="scientific">Phaeodactylibacter xiamenensis</name>
    <dbReference type="NCBI Taxonomy" id="1524460"/>
    <lineage>
        <taxon>Bacteria</taxon>
        <taxon>Pseudomonadati</taxon>
        <taxon>Bacteroidota</taxon>
        <taxon>Saprospiria</taxon>
        <taxon>Saprospirales</taxon>
        <taxon>Haliscomenobacteraceae</taxon>
        <taxon>Phaeodactylibacter</taxon>
    </lineage>
</organism>
<dbReference type="RefSeq" id="WP_044216922.1">
    <property type="nucleotide sequence ID" value="NZ_JBKAGJ010000001.1"/>
</dbReference>
<comment type="caution">
    <text evidence="5">The sequence shown here is derived from an EMBL/GenBank/DDBJ whole genome shotgun (WGS) entry which is preliminary data.</text>
</comment>
<feature type="signal peptide" evidence="3">
    <location>
        <begin position="1"/>
        <end position="23"/>
    </location>
</feature>
<dbReference type="STRING" id="1524460.IX84_04825"/>